<dbReference type="AlphaFoldDB" id="A0A2Z4AH03"/>
<sequence length="561" mass="63050">MQFSAAVLCGVIFAATSGFGLAAVLREILSKLGEDATLTRMSVFLLVLQLPTLIALRALSGFFNAYLITFCGLRVLEVIRMRVFEKLQKLHLAFFDKHTSGDLLSRTMNDTQVLQKTITDVSNDLIIQPATLIASIAFLAWMTVQKSSIAFLLLFLLFLPICILPLRYLARRLHHRALQLQRQMASVTEFVRENLSAIREVRAFTLEDRQARSFLEKIQWFFILQMKVVKYLKAISPSIDFITSIGIALAIYYSYYSEIGLDEVVPLAMALHFAYNPVKKLGVIAGELRKGIASIERIEELLDEHVSIDDSSDAFVMEEISGKIEFRDVFFSYGDAPVLFDINCSIGPSKCYALVGPSGAGKSTFINLILRFYDVTSGSVSIDGHDLRKVQLASLRNLIALVDQTPVLLNDTIYNNILISRPSATKEEIYRASQRAFAHDFTLSFKKGYETLVGERSTRLSGGQAQRISLARAFLKDAPIIILDEPTSALDSDSEQMIQMALEDLVANRTVILVTHRPSTIRMASEILVFETGQIVDHGNHEELFDRCPFYRNIYEQQLIQ</sequence>
<feature type="transmembrane region" description="Helical" evidence="7">
    <location>
        <begin position="149"/>
        <end position="170"/>
    </location>
</feature>
<dbReference type="CDD" id="cd18552">
    <property type="entry name" value="ABC_6TM_MsbA_like"/>
    <property type="match status" value="1"/>
</dbReference>
<dbReference type="PROSITE" id="PS50929">
    <property type="entry name" value="ABC_TM1F"/>
    <property type="match status" value="1"/>
</dbReference>
<evidence type="ECO:0000256" key="2">
    <source>
        <dbReference type="ARBA" id="ARBA00022692"/>
    </source>
</evidence>
<dbReference type="Pfam" id="PF00664">
    <property type="entry name" value="ABC_membrane"/>
    <property type="match status" value="1"/>
</dbReference>
<feature type="transmembrane region" description="Helical" evidence="7">
    <location>
        <begin position="234"/>
        <end position="255"/>
    </location>
</feature>
<dbReference type="InterPro" id="IPR036640">
    <property type="entry name" value="ABC1_TM_sf"/>
</dbReference>
<protein>
    <submittedName>
        <fullName evidence="10">Multidrug export ATP-binding/permease protein</fullName>
        <ecNumber evidence="10">3.6.3.-</ecNumber>
    </submittedName>
</protein>
<dbReference type="InterPro" id="IPR003439">
    <property type="entry name" value="ABC_transporter-like_ATP-bd"/>
</dbReference>
<dbReference type="Gene3D" id="1.20.1560.10">
    <property type="entry name" value="ABC transporter type 1, transmembrane domain"/>
    <property type="match status" value="1"/>
</dbReference>
<dbReference type="PANTHER" id="PTHR24221">
    <property type="entry name" value="ATP-BINDING CASSETTE SUB-FAMILY B"/>
    <property type="match status" value="1"/>
</dbReference>
<accession>A0A2Z4AH03</accession>
<keyword evidence="6 7" id="KW-0472">Membrane</keyword>
<dbReference type="PROSITE" id="PS50893">
    <property type="entry name" value="ABC_TRANSPORTER_2"/>
    <property type="match status" value="1"/>
</dbReference>
<dbReference type="PROSITE" id="PS00211">
    <property type="entry name" value="ABC_TRANSPORTER_1"/>
    <property type="match status" value="1"/>
</dbReference>
<dbReference type="PANTHER" id="PTHR24221:SF654">
    <property type="entry name" value="ATP-BINDING CASSETTE SUB-FAMILY B MEMBER 6"/>
    <property type="match status" value="1"/>
</dbReference>
<comment type="subcellular location">
    <subcellularLocation>
        <location evidence="1">Cell membrane</location>
        <topology evidence="1">Multi-pass membrane protein</topology>
    </subcellularLocation>
</comment>
<dbReference type="InterPro" id="IPR003593">
    <property type="entry name" value="AAA+_ATPase"/>
</dbReference>
<name>A0A2Z4AH03_9BACT</name>
<dbReference type="SUPFAM" id="SSF52540">
    <property type="entry name" value="P-loop containing nucleoside triphosphate hydrolases"/>
    <property type="match status" value="1"/>
</dbReference>
<keyword evidence="3" id="KW-0547">Nucleotide-binding</keyword>
<feature type="domain" description="ABC transporter" evidence="8">
    <location>
        <begin position="324"/>
        <end position="557"/>
    </location>
</feature>
<dbReference type="SMART" id="SM00382">
    <property type="entry name" value="AAA"/>
    <property type="match status" value="1"/>
</dbReference>
<proteinExistence type="predicted"/>
<gene>
    <name evidence="10" type="ORF">DF168_01627</name>
</gene>
<dbReference type="GO" id="GO:0005886">
    <property type="term" value="C:plasma membrane"/>
    <property type="evidence" value="ECO:0007669"/>
    <property type="project" value="UniProtKB-SubCell"/>
</dbReference>
<dbReference type="EMBL" id="CP029803">
    <property type="protein sequence ID" value="AWT60418.1"/>
    <property type="molecule type" value="Genomic_DNA"/>
</dbReference>
<evidence type="ECO:0000256" key="5">
    <source>
        <dbReference type="ARBA" id="ARBA00022989"/>
    </source>
</evidence>
<keyword evidence="4 10" id="KW-0067">ATP-binding</keyword>
<dbReference type="KEGG" id="mtar:DF168_01627"/>
<evidence type="ECO:0000256" key="1">
    <source>
        <dbReference type="ARBA" id="ARBA00004651"/>
    </source>
</evidence>
<reference evidence="10 11" key="1">
    <citation type="submission" date="2018-06" db="EMBL/GenBank/DDBJ databases">
        <title>Draft Genome Sequence of a Novel Marine Bacterium Related to the Verrucomicrobia.</title>
        <authorList>
            <person name="Vosseberg J."/>
            <person name="Martijn J."/>
            <person name="Ettema T.J.G."/>
        </authorList>
    </citation>
    <scope>NUCLEOTIDE SEQUENCE [LARGE SCALE GENOMIC DNA]</scope>
    <source>
        <strain evidence="10">TARA_B100001123</strain>
    </source>
</reference>
<dbReference type="Proteomes" id="UP000247465">
    <property type="component" value="Chromosome"/>
</dbReference>
<keyword evidence="5 7" id="KW-1133">Transmembrane helix</keyword>
<dbReference type="GO" id="GO:0016887">
    <property type="term" value="F:ATP hydrolysis activity"/>
    <property type="evidence" value="ECO:0007669"/>
    <property type="project" value="InterPro"/>
</dbReference>
<feature type="transmembrane region" description="Helical" evidence="7">
    <location>
        <begin position="46"/>
        <end position="76"/>
    </location>
</feature>
<evidence type="ECO:0000313" key="10">
    <source>
        <dbReference type="EMBL" id="AWT60418.1"/>
    </source>
</evidence>
<dbReference type="SUPFAM" id="SSF90123">
    <property type="entry name" value="ABC transporter transmembrane region"/>
    <property type="match status" value="1"/>
</dbReference>
<evidence type="ECO:0000256" key="4">
    <source>
        <dbReference type="ARBA" id="ARBA00022840"/>
    </source>
</evidence>
<dbReference type="GO" id="GO:0140359">
    <property type="term" value="F:ABC-type transporter activity"/>
    <property type="evidence" value="ECO:0007669"/>
    <property type="project" value="InterPro"/>
</dbReference>
<evidence type="ECO:0000256" key="3">
    <source>
        <dbReference type="ARBA" id="ARBA00022741"/>
    </source>
</evidence>
<dbReference type="GO" id="GO:0034040">
    <property type="term" value="F:ATPase-coupled lipid transmembrane transporter activity"/>
    <property type="evidence" value="ECO:0007669"/>
    <property type="project" value="TreeGrafter"/>
</dbReference>
<feature type="domain" description="ABC transmembrane type-1" evidence="9">
    <location>
        <begin position="5"/>
        <end position="290"/>
    </location>
</feature>
<dbReference type="InterPro" id="IPR017871">
    <property type="entry name" value="ABC_transporter-like_CS"/>
</dbReference>
<dbReference type="Gene3D" id="3.40.50.300">
    <property type="entry name" value="P-loop containing nucleotide triphosphate hydrolases"/>
    <property type="match status" value="1"/>
</dbReference>
<keyword evidence="10" id="KW-0378">Hydrolase</keyword>
<organism evidence="10 11">
    <name type="scientific">Candidatus Moanibacter tarae</name>
    <dbReference type="NCBI Taxonomy" id="2200854"/>
    <lineage>
        <taxon>Bacteria</taxon>
        <taxon>Pseudomonadati</taxon>
        <taxon>Verrucomicrobiota</taxon>
        <taxon>Opitutia</taxon>
        <taxon>Puniceicoccales</taxon>
        <taxon>Puniceicoccales incertae sedis</taxon>
        <taxon>Candidatus Moanibacter</taxon>
    </lineage>
</organism>
<keyword evidence="2 7" id="KW-0812">Transmembrane</keyword>
<dbReference type="Pfam" id="PF00005">
    <property type="entry name" value="ABC_tran"/>
    <property type="match status" value="1"/>
</dbReference>
<evidence type="ECO:0000313" key="11">
    <source>
        <dbReference type="Proteomes" id="UP000247465"/>
    </source>
</evidence>
<evidence type="ECO:0000256" key="7">
    <source>
        <dbReference type="SAM" id="Phobius"/>
    </source>
</evidence>
<dbReference type="GO" id="GO:0005524">
    <property type="term" value="F:ATP binding"/>
    <property type="evidence" value="ECO:0007669"/>
    <property type="project" value="UniProtKB-KW"/>
</dbReference>
<dbReference type="InterPro" id="IPR027417">
    <property type="entry name" value="P-loop_NTPase"/>
</dbReference>
<evidence type="ECO:0000256" key="6">
    <source>
        <dbReference type="ARBA" id="ARBA00023136"/>
    </source>
</evidence>
<feature type="transmembrane region" description="Helical" evidence="7">
    <location>
        <begin position="125"/>
        <end position="143"/>
    </location>
</feature>
<evidence type="ECO:0000259" key="9">
    <source>
        <dbReference type="PROSITE" id="PS50929"/>
    </source>
</evidence>
<evidence type="ECO:0000259" key="8">
    <source>
        <dbReference type="PROSITE" id="PS50893"/>
    </source>
</evidence>
<dbReference type="EC" id="3.6.3.-" evidence="10"/>
<dbReference type="InterPro" id="IPR011527">
    <property type="entry name" value="ABC1_TM_dom"/>
</dbReference>
<dbReference type="FunFam" id="3.40.50.300:FF:000218">
    <property type="entry name" value="Multidrug ABC transporter ATP-binding protein"/>
    <property type="match status" value="1"/>
</dbReference>
<dbReference type="InterPro" id="IPR039421">
    <property type="entry name" value="Type_1_exporter"/>
</dbReference>